<organism evidence="3 4">
    <name type="scientific">Camelina sativa</name>
    <name type="common">False flax</name>
    <name type="synonym">Myagrum sativum</name>
    <dbReference type="NCBI Taxonomy" id="90675"/>
    <lineage>
        <taxon>Eukaryota</taxon>
        <taxon>Viridiplantae</taxon>
        <taxon>Streptophyta</taxon>
        <taxon>Embryophyta</taxon>
        <taxon>Tracheophyta</taxon>
        <taxon>Spermatophyta</taxon>
        <taxon>Magnoliopsida</taxon>
        <taxon>eudicotyledons</taxon>
        <taxon>Gunneridae</taxon>
        <taxon>Pentapetalae</taxon>
        <taxon>rosids</taxon>
        <taxon>malvids</taxon>
        <taxon>Brassicales</taxon>
        <taxon>Brassicaceae</taxon>
        <taxon>Camelineae</taxon>
        <taxon>Camelina</taxon>
    </lineage>
</organism>
<sequence>MVKNKAAKPHYEKAKTSVCWDIDNCPIPKGCKAEGVAQKIISALHKLNYRGQVSIFAFGNMNHIPPFVKQALSSTGITLEHVNFGPERGEVRKRLYDDVMFWGFDNPPPANIMFICRDEETRSHNQEMERGYNILLMQSQIKFNMLILILVNLVMIQIRNKTITES</sequence>
<feature type="transmembrane region" description="Helical" evidence="1">
    <location>
        <begin position="141"/>
        <end position="158"/>
    </location>
</feature>
<name>A0ABM1R9S5_CAMSA</name>
<dbReference type="CDD" id="cd10910">
    <property type="entry name" value="PIN_limkain_b1_N_like"/>
    <property type="match status" value="1"/>
</dbReference>
<evidence type="ECO:0000259" key="2">
    <source>
        <dbReference type="Pfam" id="PF01936"/>
    </source>
</evidence>
<dbReference type="GeneID" id="104778983"/>
<proteinExistence type="predicted"/>
<keyword evidence="1" id="KW-0812">Transmembrane</keyword>
<reference evidence="3" key="1">
    <citation type="journal article" date="2014" name="Nat. Commun.">
        <title>The emerging biofuel crop Camelina sativa retains a highly undifferentiated hexaploid genome structure.</title>
        <authorList>
            <person name="Kagale S."/>
            <person name="Koh C."/>
            <person name="Nixon J."/>
            <person name="Bollina V."/>
            <person name="Clarke W.E."/>
            <person name="Tuteja R."/>
            <person name="Spillane C."/>
            <person name="Robinson S.J."/>
            <person name="Links M.G."/>
            <person name="Clarke C."/>
            <person name="Higgins E.E."/>
            <person name="Huebert T."/>
            <person name="Sharpe A.G."/>
            <person name="Parkin I.A."/>
        </authorList>
    </citation>
    <scope>NUCLEOTIDE SEQUENCE [LARGE SCALE GENOMIC DNA]</scope>
    <source>
        <strain evidence="3">cv. DH55</strain>
    </source>
</reference>
<gene>
    <name evidence="4" type="primary">LOC104778983</name>
</gene>
<dbReference type="Proteomes" id="UP000694864">
    <property type="component" value="Chromosome 3"/>
</dbReference>
<dbReference type="PANTHER" id="PTHR14379:SF60">
    <property type="entry name" value="NYN DOMAIN-CONTAINING PROTEIN"/>
    <property type="match status" value="1"/>
</dbReference>
<dbReference type="RefSeq" id="XP_019095763.1">
    <property type="nucleotide sequence ID" value="XM_019240218.1"/>
</dbReference>
<evidence type="ECO:0000313" key="3">
    <source>
        <dbReference type="Proteomes" id="UP000694864"/>
    </source>
</evidence>
<keyword evidence="1" id="KW-1133">Transmembrane helix</keyword>
<dbReference type="InterPro" id="IPR021139">
    <property type="entry name" value="NYN"/>
</dbReference>
<reference evidence="4" key="2">
    <citation type="submission" date="2025-08" db="UniProtKB">
        <authorList>
            <consortium name="RefSeq"/>
        </authorList>
    </citation>
    <scope>IDENTIFICATION</scope>
    <source>
        <tissue evidence="4">Leaf</tissue>
    </source>
</reference>
<dbReference type="InterPro" id="IPR024768">
    <property type="entry name" value="Marf1"/>
</dbReference>
<evidence type="ECO:0000256" key="1">
    <source>
        <dbReference type="SAM" id="Phobius"/>
    </source>
</evidence>
<dbReference type="Pfam" id="PF01936">
    <property type="entry name" value="NYN"/>
    <property type="match status" value="1"/>
</dbReference>
<dbReference type="PANTHER" id="PTHR14379">
    <property type="entry name" value="LIMKAIN B LKAP"/>
    <property type="match status" value="1"/>
</dbReference>
<accession>A0ABM1R9S5</accession>
<keyword evidence="1" id="KW-0472">Membrane</keyword>
<evidence type="ECO:0000313" key="4">
    <source>
        <dbReference type="RefSeq" id="XP_019095763.1"/>
    </source>
</evidence>
<keyword evidence="3" id="KW-1185">Reference proteome</keyword>
<feature type="domain" description="NYN" evidence="2">
    <location>
        <begin position="15"/>
        <end position="136"/>
    </location>
</feature>
<protein>
    <submittedName>
        <fullName evidence="4">Uncharacterized protein LOC104778983</fullName>
    </submittedName>
</protein>